<evidence type="ECO:0000313" key="2">
    <source>
        <dbReference type="EMBL" id="ORX82433.1"/>
    </source>
</evidence>
<name>A0A1Y1X9L2_9FUNG</name>
<dbReference type="InterPro" id="IPR029033">
    <property type="entry name" value="His_PPase_superfam"/>
</dbReference>
<feature type="transmembrane region" description="Helical" evidence="1">
    <location>
        <begin position="209"/>
        <end position="228"/>
    </location>
</feature>
<dbReference type="AlphaFoldDB" id="A0A1Y1X9L2"/>
<sequence length="229" mass="25355">MKFYHIALIMLISIALTNAKIVMLIRHGEKLNDKVTNLSPKGQTRAYCLIDLFKNVYATPQKIYAQSPTEKKQSTRPKDTVTPLAESLGLEVDLSYTSGKVKKLSNDILSSPEEVVLVSWSNDNIPDIAQKLGVENPPEWDKDSFDNIWVIYDSTSASYVKNGNSQPIATYSGNGVTMDIVSQNVETCISQNIAQFQNGGSMTSGSEKINYNFIIAIFSLLVCVFINLC</sequence>
<dbReference type="Proteomes" id="UP000193944">
    <property type="component" value="Unassembled WGS sequence"/>
</dbReference>
<reference evidence="2 3" key="1">
    <citation type="submission" date="2016-08" db="EMBL/GenBank/DDBJ databases">
        <title>A Parts List for Fungal Cellulosomes Revealed by Comparative Genomics.</title>
        <authorList>
            <consortium name="DOE Joint Genome Institute"/>
            <person name="Haitjema C.H."/>
            <person name="Gilmore S.P."/>
            <person name="Henske J.K."/>
            <person name="Solomon K.V."/>
            <person name="De Groot R."/>
            <person name="Kuo A."/>
            <person name="Mondo S.J."/>
            <person name="Salamov A.A."/>
            <person name="Labutti K."/>
            <person name="Zhao Z."/>
            <person name="Chiniquy J."/>
            <person name="Barry K."/>
            <person name="Brewer H.M."/>
            <person name="Purvine S.O."/>
            <person name="Wright A.T."/>
            <person name="Boxma B."/>
            <person name="Van Alen T."/>
            <person name="Hackstein J.H."/>
            <person name="Baker S.E."/>
            <person name="Grigoriev I.V."/>
            <person name="O'Malley M.A."/>
        </authorList>
    </citation>
    <scope>NUCLEOTIDE SEQUENCE [LARGE SCALE GENOMIC DNA]</scope>
    <source>
        <strain evidence="2 3">S4</strain>
    </source>
</reference>
<dbReference type="EMBL" id="MCFG01000095">
    <property type="protein sequence ID" value="ORX82433.1"/>
    <property type="molecule type" value="Genomic_DNA"/>
</dbReference>
<protein>
    <recommendedName>
        <fullName evidence="4">Phosphoglycerate mutase-like protein</fullName>
    </recommendedName>
</protein>
<feature type="transmembrane region" description="Helical" evidence="1">
    <location>
        <begin position="6"/>
        <end position="25"/>
    </location>
</feature>
<evidence type="ECO:0000256" key="1">
    <source>
        <dbReference type="SAM" id="Phobius"/>
    </source>
</evidence>
<evidence type="ECO:0000313" key="3">
    <source>
        <dbReference type="Proteomes" id="UP000193944"/>
    </source>
</evidence>
<dbReference type="STRING" id="1754192.A0A1Y1X9L2"/>
<reference evidence="2 3" key="2">
    <citation type="submission" date="2016-08" db="EMBL/GenBank/DDBJ databases">
        <title>Pervasive Adenine N6-methylation of Active Genes in Fungi.</title>
        <authorList>
            <consortium name="DOE Joint Genome Institute"/>
            <person name="Mondo S.J."/>
            <person name="Dannebaum R.O."/>
            <person name="Kuo R.C."/>
            <person name="Labutti K."/>
            <person name="Haridas S."/>
            <person name="Kuo A."/>
            <person name="Salamov A."/>
            <person name="Ahrendt S.R."/>
            <person name="Lipzen A."/>
            <person name="Sullivan W."/>
            <person name="Andreopoulos W.B."/>
            <person name="Clum A."/>
            <person name="Lindquist E."/>
            <person name="Daum C."/>
            <person name="Ramamoorthy G.K."/>
            <person name="Gryganskyi A."/>
            <person name="Culley D."/>
            <person name="Magnuson J.K."/>
            <person name="James T.Y."/>
            <person name="O'Malley M.A."/>
            <person name="Stajich J.E."/>
            <person name="Spatafora J.W."/>
            <person name="Visel A."/>
            <person name="Grigoriev I.V."/>
        </authorList>
    </citation>
    <scope>NUCLEOTIDE SEQUENCE [LARGE SCALE GENOMIC DNA]</scope>
    <source>
        <strain evidence="2 3">S4</strain>
    </source>
</reference>
<dbReference type="SUPFAM" id="SSF53254">
    <property type="entry name" value="Phosphoglycerate mutase-like"/>
    <property type="match status" value="1"/>
</dbReference>
<keyword evidence="1" id="KW-0472">Membrane</keyword>
<keyword evidence="1" id="KW-1133">Transmembrane helix</keyword>
<accession>A0A1Y1X9L2</accession>
<keyword evidence="1" id="KW-0812">Transmembrane</keyword>
<dbReference type="OrthoDB" id="425925at2759"/>
<organism evidence="2 3">
    <name type="scientific">Anaeromyces robustus</name>
    <dbReference type="NCBI Taxonomy" id="1754192"/>
    <lineage>
        <taxon>Eukaryota</taxon>
        <taxon>Fungi</taxon>
        <taxon>Fungi incertae sedis</taxon>
        <taxon>Chytridiomycota</taxon>
        <taxon>Chytridiomycota incertae sedis</taxon>
        <taxon>Neocallimastigomycetes</taxon>
        <taxon>Neocallimastigales</taxon>
        <taxon>Neocallimastigaceae</taxon>
        <taxon>Anaeromyces</taxon>
    </lineage>
</organism>
<dbReference type="Gene3D" id="3.40.50.1240">
    <property type="entry name" value="Phosphoglycerate mutase-like"/>
    <property type="match status" value="1"/>
</dbReference>
<proteinExistence type="predicted"/>
<dbReference type="CDD" id="cd07040">
    <property type="entry name" value="HP"/>
    <property type="match status" value="1"/>
</dbReference>
<evidence type="ECO:0008006" key="4">
    <source>
        <dbReference type="Google" id="ProtNLM"/>
    </source>
</evidence>
<comment type="caution">
    <text evidence="2">The sequence shown here is derived from an EMBL/GenBank/DDBJ whole genome shotgun (WGS) entry which is preliminary data.</text>
</comment>
<gene>
    <name evidence="2" type="ORF">BCR32DRAFT_326857</name>
</gene>
<keyword evidence="3" id="KW-1185">Reference proteome</keyword>